<comment type="caution">
    <text evidence="2">The sequence shown here is derived from an EMBL/GenBank/DDBJ whole genome shotgun (WGS) entry which is preliminary data.</text>
</comment>
<protein>
    <submittedName>
        <fullName evidence="2">VOC family protein</fullName>
    </submittedName>
</protein>
<keyword evidence="3" id="KW-1185">Reference proteome</keyword>
<dbReference type="PANTHER" id="PTHR33993">
    <property type="entry name" value="GLYOXALASE-RELATED"/>
    <property type="match status" value="1"/>
</dbReference>
<dbReference type="Proteomes" id="UP000655366">
    <property type="component" value="Unassembled WGS sequence"/>
</dbReference>
<evidence type="ECO:0000313" key="3">
    <source>
        <dbReference type="Proteomes" id="UP000655366"/>
    </source>
</evidence>
<feature type="domain" description="VOC" evidence="1">
    <location>
        <begin position="5"/>
        <end position="116"/>
    </location>
</feature>
<dbReference type="RefSeq" id="WP_196396288.1">
    <property type="nucleotide sequence ID" value="NZ_JADNYM010000008.1"/>
</dbReference>
<gene>
    <name evidence="2" type="ORF">IV500_08115</name>
</gene>
<dbReference type="CDD" id="cd06587">
    <property type="entry name" value="VOC"/>
    <property type="match status" value="1"/>
</dbReference>
<evidence type="ECO:0000313" key="2">
    <source>
        <dbReference type="EMBL" id="MBG0739353.1"/>
    </source>
</evidence>
<dbReference type="InterPro" id="IPR029068">
    <property type="entry name" value="Glyas_Bleomycin-R_OHBP_Dase"/>
</dbReference>
<dbReference type="SUPFAM" id="SSF54593">
    <property type="entry name" value="Glyoxalase/Bleomycin resistance protein/Dihydroxybiphenyl dioxygenase"/>
    <property type="match status" value="1"/>
</dbReference>
<name>A0A931CJ97_9MICC</name>
<dbReference type="Pfam" id="PF00903">
    <property type="entry name" value="Glyoxalase"/>
    <property type="match status" value="1"/>
</dbReference>
<dbReference type="Gene3D" id="3.10.180.10">
    <property type="entry name" value="2,3-Dihydroxybiphenyl 1,2-Dioxygenase, domain 1"/>
    <property type="match status" value="1"/>
</dbReference>
<organism evidence="2 3">
    <name type="scientific">Arthrobacter terrae</name>
    <dbReference type="NCBI Taxonomy" id="2935737"/>
    <lineage>
        <taxon>Bacteria</taxon>
        <taxon>Bacillati</taxon>
        <taxon>Actinomycetota</taxon>
        <taxon>Actinomycetes</taxon>
        <taxon>Micrococcales</taxon>
        <taxon>Micrococcaceae</taxon>
        <taxon>Arthrobacter</taxon>
    </lineage>
</organism>
<dbReference type="PROSITE" id="PS51819">
    <property type="entry name" value="VOC"/>
    <property type="match status" value="1"/>
</dbReference>
<reference evidence="2 3" key="1">
    <citation type="submission" date="2020-11" db="EMBL/GenBank/DDBJ databases">
        <title>Arthrobacter antarcticus sp. nov., isolated from Antarctic Soil.</title>
        <authorList>
            <person name="Li J."/>
        </authorList>
    </citation>
    <scope>NUCLEOTIDE SEQUENCE [LARGE SCALE GENOMIC DNA]</scope>
    <source>
        <strain evidence="2 3">Z1-20</strain>
    </source>
</reference>
<evidence type="ECO:0000259" key="1">
    <source>
        <dbReference type="PROSITE" id="PS51819"/>
    </source>
</evidence>
<proteinExistence type="predicted"/>
<dbReference type="InterPro" id="IPR052164">
    <property type="entry name" value="Anthracycline_SecMetBiosynth"/>
</dbReference>
<dbReference type="EMBL" id="JADNYM010000008">
    <property type="protein sequence ID" value="MBG0739353.1"/>
    <property type="molecule type" value="Genomic_DNA"/>
</dbReference>
<dbReference type="AlphaFoldDB" id="A0A931CJ97"/>
<accession>A0A931CJ97</accession>
<sequence length="121" mass="13517">MNILKLSWVGTRTDTHDETAAFFHDVMGLTVKHSGKDFTVLALQDGATVEVFGPTSSFNRHLTHPVVGFLVADLERSLNELHEAGVEIVLPIQRSNEGKWLHFRAPDGFVYELSEDEPISE</sequence>
<dbReference type="InterPro" id="IPR004360">
    <property type="entry name" value="Glyas_Fos-R_dOase_dom"/>
</dbReference>
<dbReference type="InterPro" id="IPR037523">
    <property type="entry name" value="VOC_core"/>
</dbReference>